<proteinExistence type="inferred from homology"/>
<evidence type="ECO:0000259" key="2">
    <source>
        <dbReference type="Pfam" id="PF02657"/>
    </source>
</evidence>
<dbReference type="STRING" id="980251.GCA_001642875_03799"/>
<dbReference type="PANTHER" id="PTHR43597:SF5">
    <property type="entry name" value="SUFE-LIKE PROTEIN 2, CHLOROPLASTIC"/>
    <property type="match status" value="1"/>
</dbReference>
<name>A0A5B9PHZ2_9BACT</name>
<dbReference type="PANTHER" id="PTHR43597">
    <property type="entry name" value="SULFUR ACCEPTOR PROTEIN CSDE"/>
    <property type="match status" value="1"/>
</dbReference>
<dbReference type="RefSeq" id="WP_075085898.1">
    <property type="nucleotide sequence ID" value="NZ_CP042912.1"/>
</dbReference>
<dbReference type="Gene3D" id="3.90.1010.10">
    <property type="match status" value="1"/>
</dbReference>
<dbReference type="AlphaFoldDB" id="A0A5B9PHZ2"/>
<dbReference type="OrthoDB" id="9799320at2"/>
<evidence type="ECO:0000313" key="4">
    <source>
        <dbReference type="Proteomes" id="UP000322214"/>
    </source>
</evidence>
<evidence type="ECO:0000313" key="3">
    <source>
        <dbReference type="EMBL" id="QEG25239.1"/>
    </source>
</evidence>
<dbReference type="EMBL" id="CP042912">
    <property type="protein sequence ID" value="QEG25239.1"/>
    <property type="molecule type" value="Genomic_DNA"/>
</dbReference>
<gene>
    <name evidence="3" type="primary">sufE</name>
    <name evidence="3" type="ORF">MFFC18_51630</name>
</gene>
<evidence type="ECO:0000256" key="1">
    <source>
        <dbReference type="ARBA" id="ARBA00010282"/>
    </source>
</evidence>
<dbReference type="Proteomes" id="UP000322214">
    <property type="component" value="Chromosome"/>
</dbReference>
<organism evidence="3 4">
    <name type="scientific">Mariniblastus fucicola</name>
    <dbReference type="NCBI Taxonomy" id="980251"/>
    <lineage>
        <taxon>Bacteria</taxon>
        <taxon>Pseudomonadati</taxon>
        <taxon>Planctomycetota</taxon>
        <taxon>Planctomycetia</taxon>
        <taxon>Pirellulales</taxon>
        <taxon>Pirellulaceae</taxon>
        <taxon>Mariniblastus</taxon>
    </lineage>
</organism>
<dbReference type="SUPFAM" id="SSF82649">
    <property type="entry name" value="SufE/NifU"/>
    <property type="match status" value="1"/>
</dbReference>
<keyword evidence="4" id="KW-1185">Reference proteome</keyword>
<comment type="similarity">
    <text evidence="1">Belongs to the SufE family.</text>
</comment>
<protein>
    <submittedName>
        <fullName evidence="3">Cysteine desulfuration protein SufE</fullName>
    </submittedName>
</protein>
<feature type="domain" description="Fe-S metabolism associated" evidence="2">
    <location>
        <begin position="13"/>
        <end position="136"/>
    </location>
</feature>
<dbReference type="KEGG" id="mff:MFFC18_51630"/>
<dbReference type="Pfam" id="PF02657">
    <property type="entry name" value="SufE"/>
    <property type="match status" value="1"/>
</dbReference>
<dbReference type="InterPro" id="IPR003808">
    <property type="entry name" value="Fe-S_metab-assoc_dom"/>
</dbReference>
<reference evidence="3 4" key="1">
    <citation type="submission" date="2019-08" db="EMBL/GenBank/DDBJ databases">
        <title>Deep-cultivation of Planctomycetes and their phenomic and genomic characterization uncovers novel biology.</title>
        <authorList>
            <person name="Wiegand S."/>
            <person name="Jogler M."/>
            <person name="Boedeker C."/>
            <person name="Pinto D."/>
            <person name="Vollmers J."/>
            <person name="Rivas-Marin E."/>
            <person name="Kohn T."/>
            <person name="Peeters S.H."/>
            <person name="Heuer A."/>
            <person name="Rast P."/>
            <person name="Oberbeckmann S."/>
            <person name="Bunk B."/>
            <person name="Jeske O."/>
            <person name="Meyerdierks A."/>
            <person name="Storesund J.E."/>
            <person name="Kallscheuer N."/>
            <person name="Luecker S."/>
            <person name="Lage O.M."/>
            <person name="Pohl T."/>
            <person name="Merkel B.J."/>
            <person name="Hornburger P."/>
            <person name="Mueller R.-W."/>
            <person name="Bruemmer F."/>
            <person name="Labrenz M."/>
            <person name="Spormann A.M."/>
            <person name="Op den Camp H."/>
            <person name="Overmann J."/>
            <person name="Amann R."/>
            <person name="Jetten M.S.M."/>
            <person name="Mascher T."/>
            <person name="Medema M.H."/>
            <person name="Devos D.P."/>
            <person name="Kaster A.-K."/>
            <person name="Ovreas L."/>
            <person name="Rohde M."/>
            <person name="Galperin M.Y."/>
            <person name="Jogler C."/>
        </authorList>
    </citation>
    <scope>NUCLEOTIDE SEQUENCE [LARGE SCALE GENOMIC DNA]</scope>
    <source>
        <strain evidence="3 4">FC18</strain>
    </source>
</reference>
<accession>A0A5B9PHZ2</accession>
<sequence>MSEFPPTTDELFETFEDLQEWDERYDFIIDLGRELPTLPAELQTEDNIVKGCMSTVWVVTDVEGEGDSQKLNIQADSDSIIVKGLIVLLLAFYNNMSPAEVAAADVESYLSKLGLNQHLSPQRRNGLFSMVKRLRTLQV</sequence>